<dbReference type="GO" id="GO:0005507">
    <property type="term" value="F:copper ion binding"/>
    <property type="evidence" value="ECO:0007669"/>
    <property type="project" value="InterPro"/>
</dbReference>
<keyword evidence="4" id="KW-0479">Metal-binding</keyword>
<keyword evidence="7" id="KW-0186">Copper</keyword>
<dbReference type="Gene3D" id="3.30.9.10">
    <property type="entry name" value="D-Amino Acid Oxidase, subunit A, domain 2"/>
    <property type="match status" value="1"/>
</dbReference>
<dbReference type="InterPro" id="IPR045087">
    <property type="entry name" value="Cu-oxidase_fam"/>
</dbReference>
<gene>
    <name evidence="12" type="ORF">KGF56_002302</name>
</gene>
<evidence type="ECO:0000259" key="8">
    <source>
        <dbReference type="Pfam" id="PF00394"/>
    </source>
</evidence>
<dbReference type="Pfam" id="PF07732">
    <property type="entry name" value="Cu-oxidase_3"/>
    <property type="match status" value="1"/>
</dbReference>
<evidence type="ECO:0000256" key="5">
    <source>
        <dbReference type="ARBA" id="ARBA00022729"/>
    </source>
</evidence>
<keyword evidence="3" id="KW-0408">Iron</keyword>
<dbReference type="InterPro" id="IPR006181">
    <property type="entry name" value="D-amino_acid_oxidase_CS"/>
</dbReference>
<dbReference type="InterPro" id="IPR008972">
    <property type="entry name" value="Cupredoxin"/>
</dbReference>
<dbReference type="GeneID" id="73379919"/>
<evidence type="ECO:0000259" key="10">
    <source>
        <dbReference type="Pfam" id="PF07731"/>
    </source>
</evidence>
<dbReference type="PROSITE" id="PS00080">
    <property type="entry name" value="MULTICOPPER_OXIDASE2"/>
    <property type="match status" value="1"/>
</dbReference>
<sequence>MIGINQEWPNPILRCPIAPGSNMIYDFTVGNQTGTYWYHSHSGTQYGDGLRGMFIIEEEKDNMPFHYDEAVELSLSDHYHMETSEIMKQFMSRFNPTGAEPIPQNSLFNETRNVTFDVRTDTTYLLRVVNMGLFASQYLFIENHTLTIVEVDGVPVVPYDVDSLYITVGQRYGVLVKTKSTSGQDYRFVNILDKEMLDTVPQDLQLVSTNYLRYNNSGSSLPKPLPYQSFEETLHQLKGYDDFDLVPISGEKLLPDPDLTIQLNLTMEMLNDGVTYAMFNGKTYTPPKVPTLYTLLSSNELATNEAIYGTNTNSFILQGGEVVDLVLNNVDDGKHPFHLHGHNFQVISRSEQGSDPIAFDPNNKTMIDYPEKPLIRDTVEVKGNGFFVIRFVAENPGIWFFHCHVDWHLEQGLAIILVEDPFVVQQQQQLIPDNHLQVCKEVGVLSKGNAAGNEDFLNLQGQNVQRPPLPEGFTSKGYFAIAVCALAALYGSWSIYNYGMEDVSQDNSAEVMDRFAGIVGLYTVYTLLDKGIDVKTITVIADYFPGDESINYTSPYAGGNFSCITGDDDDILADDKYTYLNLAKVQSAIGKTAGLDRYISTEYWDTKPSQKKINSLKSYLEDYKELKADQLPTGSAFGISFLSWNFNCPKFLYHFKTNLEERGVQFQRKHLDHIVQAYESTKTSIVFNCTGLGARTLVGDKNVYPGRGQVVVVRAPHIMENVLSWGDREPTYIIKRPYSHDQLILGGFYQRGDWTPDALAEQTADILKRTTTLYPKILTENPYGNTVDSLEVIRVAVGLRPCRHGGARIERVMIEGRVLIHNYGAAGNGYQSGLGMAHRAVKLAIDVKL</sequence>
<accession>A0AAI9SY53</accession>
<dbReference type="SUPFAM" id="SSF51971">
    <property type="entry name" value="Nucleotide-binding domain"/>
    <property type="match status" value="1"/>
</dbReference>
<dbReference type="InterPro" id="IPR001117">
    <property type="entry name" value="Cu-oxidase_2nd"/>
</dbReference>
<protein>
    <submittedName>
        <fullName evidence="12">Uncharacterized protein</fullName>
    </submittedName>
</protein>
<evidence type="ECO:0000313" key="13">
    <source>
        <dbReference type="Proteomes" id="UP001202479"/>
    </source>
</evidence>
<dbReference type="GO" id="GO:0033215">
    <property type="term" value="P:reductive iron assimilation"/>
    <property type="evidence" value="ECO:0007669"/>
    <property type="project" value="TreeGrafter"/>
</dbReference>
<reference evidence="12" key="1">
    <citation type="journal article" date="2022" name="DNA Res.">
        <title>Genome analysis of five recently described species of the CUG-Ser clade uncovers Candida theae as a new hybrid lineage with pathogenic potential in the Candida parapsilosis species complex.</title>
        <authorList>
            <person name="Mixao V."/>
            <person name="Del Olmo V."/>
            <person name="Hegedusova E."/>
            <person name="Saus E."/>
            <person name="Pryszcz L."/>
            <person name="Cillingova A."/>
            <person name="Nosek J."/>
            <person name="Gabaldon T."/>
        </authorList>
    </citation>
    <scope>NUCLEOTIDE SEQUENCE</scope>
    <source>
        <strain evidence="12">CBS 10844</strain>
    </source>
</reference>
<dbReference type="InterPro" id="IPR006076">
    <property type="entry name" value="FAD-dep_OxRdtase"/>
</dbReference>
<evidence type="ECO:0000259" key="11">
    <source>
        <dbReference type="Pfam" id="PF07732"/>
    </source>
</evidence>
<dbReference type="InterPro" id="IPR011706">
    <property type="entry name" value="Cu-oxidase_C"/>
</dbReference>
<dbReference type="GO" id="GO:0010106">
    <property type="term" value="P:cellular response to iron ion starvation"/>
    <property type="evidence" value="ECO:0007669"/>
    <property type="project" value="TreeGrafter"/>
</dbReference>
<dbReference type="InterPro" id="IPR033138">
    <property type="entry name" value="Cu_oxidase_CS"/>
</dbReference>
<dbReference type="SUPFAM" id="SSF54373">
    <property type="entry name" value="FAD-linked reductases, C-terminal domain"/>
    <property type="match status" value="1"/>
</dbReference>
<dbReference type="RefSeq" id="XP_049180631.1">
    <property type="nucleotide sequence ID" value="XM_049323516.1"/>
</dbReference>
<evidence type="ECO:0000256" key="2">
    <source>
        <dbReference type="ARBA" id="ARBA00010609"/>
    </source>
</evidence>
<comment type="caution">
    <text evidence="12">The sequence shown here is derived from an EMBL/GenBank/DDBJ whole genome shotgun (WGS) entry which is preliminary data.</text>
</comment>
<evidence type="ECO:0000256" key="3">
    <source>
        <dbReference type="ARBA" id="ARBA00022496"/>
    </source>
</evidence>
<dbReference type="Proteomes" id="UP001202479">
    <property type="component" value="Unassembled WGS sequence"/>
</dbReference>
<dbReference type="InterPro" id="IPR044130">
    <property type="entry name" value="CuRO_2_Fet3-like"/>
</dbReference>
<dbReference type="CDD" id="cd13899">
    <property type="entry name" value="CuRO_3_Fet3p"/>
    <property type="match status" value="1"/>
</dbReference>
<keyword evidence="13" id="KW-1185">Reference proteome</keyword>
<dbReference type="SUPFAM" id="SSF49503">
    <property type="entry name" value="Cupredoxins"/>
    <property type="match status" value="3"/>
</dbReference>
<name>A0AAI9SY53_9ASCO</name>
<proteinExistence type="inferred from homology"/>
<dbReference type="PANTHER" id="PTHR11709">
    <property type="entry name" value="MULTI-COPPER OXIDASE"/>
    <property type="match status" value="1"/>
</dbReference>
<dbReference type="Pfam" id="PF00394">
    <property type="entry name" value="Cu-oxidase"/>
    <property type="match status" value="1"/>
</dbReference>
<keyword evidence="3" id="KW-0813">Transport</keyword>
<evidence type="ECO:0000256" key="1">
    <source>
        <dbReference type="ARBA" id="ARBA00001935"/>
    </source>
</evidence>
<evidence type="ECO:0000259" key="9">
    <source>
        <dbReference type="Pfam" id="PF01266"/>
    </source>
</evidence>
<evidence type="ECO:0000313" key="12">
    <source>
        <dbReference type="EMBL" id="KAI3404886.2"/>
    </source>
</evidence>
<dbReference type="AlphaFoldDB" id="A0AAI9SY53"/>
<keyword evidence="5" id="KW-0732">Signal</keyword>
<feature type="domain" description="Plastocyanin-like" evidence="10">
    <location>
        <begin position="284"/>
        <end position="421"/>
    </location>
</feature>
<dbReference type="GO" id="GO:0003884">
    <property type="term" value="F:D-amino-acid oxidase activity"/>
    <property type="evidence" value="ECO:0007669"/>
    <property type="project" value="InterPro"/>
</dbReference>
<dbReference type="GO" id="GO:0004322">
    <property type="term" value="F:ferroxidase activity"/>
    <property type="evidence" value="ECO:0007669"/>
    <property type="project" value="TreeGrafter"/>
</dbReference>
<feature type="domain" description="FAD dependent oxidoreductase" evidence="9">
    <location>
        <begin position="516"/>
        <end position="841"/>
    </location>
</feature>
<evidence type="ECO:0000256" key="7">
    <source>
        <dbReference type="ARBA" id="ARBA00023008"/>
    </source>
</evidence>
<keyword evidence="6" id="KW-0560">Oxidoreductase</keyword>
<feature type="domain" description="Plastocyanin-like" evidence="8">
    <location>
        <begin position="73"/>
        <end position="216"/>
    </location>
</feature>
<dbReference type="Pfam" id="PF01266">
    <property type="entry name" value="DAO"/>
    <property type="match status" value="1"/>
</dbReference>
<dbReference type="PROSITE" id="PS00677">
    <property type="entry name" value="DAO"/>
    <property type="match status" value="1"/>
</dbReference>
<comment type="similarity">
    <text evidence="2">Belongs to the multicopper oxidase family.</text>
</comment>
<organism evidence="12 13">
    <name type="scientific">Candida oxycetoniae</name>
    <dbReference type="NCBI Taxonomy" id="497107"/>
    <lineage>
        <taxon>Eukaryota</taxon>
        <taxon>Fungi</taxon>
        <taxon>Dikarya</taxon>
        <taxon>Ascomycota</taxon>
        <taxon>Saccharomycotina</taxon>
        <taxon>Pichiomycetes</taxon>
        <taxon>Debaryomycetaceae</taxon>
        <taxon>Candida/Lodderomyces clade</taxon>
        <taxon>Candida</taxon>
    </lineage>
</organism>
<dbReference type="Gene3D" id="3.40.50.720">
    <property type="entry name" value="NAD(P)-binding Rossmann-like Domain"/>
    <property type="match status" value="1"/>
</dbReference>
<keyword evidence="3" id="KW-0410">Iron transport</keyword>
<comment type="cofactor">
    <cofactor evidence="1">
        <name>Cu cation</name>
        <dbReference type="ChEBI" id="CHEBI:23378"/>
    </cofactor>
</comment>
<dbReference type="PANTHER" id="PTHR11709:SF361">
    <property type="entry name" value="IRON TRANSPORT MULTICOPPER OXIDASE FET3"/>
    <property type="match status" value="1"/>
</dbReference>
<dbReference type="Pfam" id="PF07731">
    <property type="entry name" value="Cu-oxidase_2"/>
    <property type="match status" value="1"/>
</dbReference>
<dbReference type="EMBL" id="JAHUZD010000073">
    <property type="protein sequence ID" value="KAI3404886.2"/>
    <property type="molecule type" value="Genomic_DNA"/>
</dbReference>
<dbReference type="Gene3D" id="2.60.40.420">
    <property type="entry name" value="Cupredoxins - blue copper proteins"/>
    <property type="match status" value="3"/>
</dbReference>
<evidence type="ECO:0000256" key="6">
    <source>
        <dbReference type="ARBA" id="ARBA00023002"/>
    </source>
</evidence>
<dbReference type="CDD" id="cd13877">
    <property type="entry name" value="CuRO_2_Fet3p_like"/>
    <property type="match status" value="1"/>
</dbReference>
<evidence type="ECO:0000256" key="4">
    <source>
        <dbReference type="ARBA" id="ARBA00022723"/>
    </source>
</evidence>
<dbReference type="InterPro" id="IPR011707">
    <property type="entry name" value="Cu-oxidase-like_N"/>
</dbReference>
<feature type="domain" description="Plastocyanin-like" evidence="11">
    <location>
        <begin position="12"/>
        <end position="60"/>
    </location>
</feature>
<dbReference type="PROSITE" id="PS00079">
    <property type="entry name" value="MULTICOPPER_OXIDASE1"/>
    <property type="match status" value="2"/>
</dbReference>
<dbReference type="InterPro" id="IPR002355">
    <property type="entry name" value="Cu_oxidase_Cu_BS"/>
</dbReference>
<keyword evidence="3" id="KW-0406">Ion transport</keyword>
<dbReference type="FunFam" id="2.60.40.420:FF:000024">
    <property type="entry name" value="FET5p Multicopper oxidase"/>
    <property type="match status" value="1"/>
</dbReference>